<evidence type="ECO:0000313" key="7">
    <source>
        <dbReference type="Proteomes" id="UP001597033"/>
    </source>
</evidence>
<dbReference type="CDD" id="cd05301">
    <property type="entry name" value="GDH"/>
    <property type="match status" value="1"/>
</dbReference>
<keyword evidence="1 3" id="KW-0560">Oxidoreductase</keyword>
<dbReference type="PANTHER" id="PTHR10996">
    <property type="entry name" value="2-HYDROXYACID DEHYDROGENASE-RELATED"/>
    <property type="match status" value="1"/>
</dbReference>
<feature type="domain" description="D-isomer specific 2-hydroxyacid dehydrogenase NAD-binding" evidence="5">
    <location>
        <begin position="112"/>
        <end position="291"/>
    </location>
</feature>
<evidence type="ECO:0000259" key="4">
    <source>
        <dbReference type="Pfam" id="PF00389"/>
    </source>
</evidence>
<organism evidence="6 7">
    <name type="scientific">Pseudoxanthomonas kaohsiungensis</name>
    <dbReference type="NCBI Taxonomy" id="283923"/>
    <lineage>
        <taxon>Bacteria</taxon>
        <taxon>Pseudomonadati</taxon>
        <taxon>Pseudomonadota</taxon>
        <taxon>Gammaproteobacteria</taxon>
        <taxon>Lysobacterales</taxon>
        <taxon>Lysobacteraceae</taxon>
        <taxon>Pseudoxanthomonas</taxon>
    </lineage>
</organism>
<keyword evidence="2" id="KW-0520">NAD</keyword>
<dbReference type="EMBL" id="JBHTKN010000012">
    <property type="protein sequence ID" value="MFD1043574.1"/>
    <property type="molecule type" value="Genomic_DNA"/>
</dbReference>
<evidence type="ECO:0000256" key="3">
    <source>
        <dbReference type="RuleBase" id="RU003719"/>
    </source>
</evidence>
<evidence type="ECO:0000259" key="5">
    <source>
        <dbReference type="Pfam" id="PF02826"/>
    </source>
</evidence>
<dbReference type="RefSeq" id="WP_162377268.1">
    <property type="nucleotide sequence ID" value="NZ_JBHTKN010000012.1"/>
</dbReference>
<dbReference type="PROSITE" id="PS00065">
    <property type="entry name" value="D_2_HYDROXYACID_DH_1"/>
    <property type="match status" value="1"/>
</dbReference>
<keyword evidence="7" id="KW-1185">Reference proteome</keyword>
<dbReference type="SUPFAM" id="SSF52283">
    <property type="entry name" value="Formate/glycerate dehydrogenase catalytic domain-like"/>
    <property type="match status" value="1"/>
</dbReference>
<dbReference type="SUPFAM" id="SSF51735">
    <property type="entry name" value="NAD(P)-binding Rossmann-fold domains"/>
    <property type="match status" value="1"/>
</dbReference>
<dbReference type="Pfam" id="PF02826">
    <property type="entry name" value="2-Hacid_dh_C"/>
    <property type="match status" value="1"/>
</dbReference>
<dbReference type="InterPro" id="IPR050223">
    <property type="entry name" value="D-isomer_2-hydroxyacid_DH"/>
</dbReference>
<dbReference type="EC" id="1.1.1.-" evidence="6"/>
<feature type="domain" description="D-isomer specific 2-hydroxyacid dehydrogenase catalytic" evidence="4">
    <location>
        <begin position="20"/>
        <end position="314"/>
    </location>
</feature>
<sequence>MAVARPRVWVSQPLFDDIVDQLAAHCDVDAVATVTEHAPADVAAALRDADGALVTLNERIGAAELATAPRLRAIANVGVGYNNLDIDALDARGIIATNTPDVLTETTADLGFALLMAAARRITESERWLREGQWKQWSFSTMLGADIHGSTLGILGMGRIGQAIARRGHHGFGMKVLYHNRSRLPETVERQVGARHVGFEELLAQADHLVLVLPYSAASHHIIDAAALARMKPTATLVNVARGGLVDELALADALANGRLAAAGLDVYEGEPEVRTELLALRNVVLTPHVGSASLATRRAMVQLAVDNLAAALGFGPNAGNPPTPVTAKKSTIATAGITGAGKTAAGSITDIAGAGKTAAGKR</sequence>
<name>A0ABW3M1V7_9GAMM</name>
<reference evidence="7" key="1">
    <citation type="journal article" date="2019" name="Int. J. Syst. Evol. Microbiol.">
        <title>The Global Catalogue of Microorganisms (GCM) 10K type strain sequencing project: providing services to taxonomists for standard genome sequencing and annotation.</title>
        <authorList>
            <consortium name="The Broad Institute Genomics Platform"/>
            <consortium name="The Broad Institute Genome Sequencing Center for Infectious Disease"/>
            <person name="Wu L."/>
            <person name="Ma J."/>
        </authorList>
    </citation>
    <scope>NUCLEOTIDE SEQUENCE [LARGE SCALE GENOMIC DNA]</scope>
    <source>
        <strain evidence="7">CCUG 55854</strain>
    </source>
</reference>
<dbReference type="Pfam" id="PF00389">
    <property type="entry name" value="2-Hacid_dh"/>
    <property type="match status" value="1"/>
</dbReference>
<dbReference type="InterPro" id="IPR006140">
    <property type="entry name" value="D-isomer_DH_NAD-bd"/>
</dbReference>
<evidence type="ECO:0000256" key="2">
    <source>
        <dbReference type="ARBA" id="ARBA00023027"/>
    </source>
</evidence>
<dbReference type="InterPro" id="IPR029752">
    <property type="entry name" value="D-isomer_DH_CS1"/>
</dbReference>
<comment type="similarity">
    <text evidence="3">Belongs to the D-isomer specific 2-hydroxyacid dehydrogenase family.</text>
</comment>
<dbReference type="PANTHER" id="PTHR10996:SF283">
    <property type="entry name" value="GLYOXYLATE_HYDROXYPYRUVATE REDUCTASE B"/>
    <property type="match status" value="1"/>
</dbReference>
<protein>
    <submittedName>
        <fullName evidence="6">2-hydroxyacid dehydrogenase</fullName>
        <ecNumber evidence="6">1.1.1.-</ecNumber>
    </submittedName>
</protein>
<dbReference type="Proteomes" id="UP001597033">
    <property type="component" value="Unassembled WGS sequence"/>
</dbReference>
<dbReference type="InterPro" id="IPR036291">
    <property type="entry name" value="NAD(P)-bd_dom_sf"/>
</dbReference>
<comment type="caution">
    <text evidence="6">The sequence shown here is derived from an EMBL/GenBank/DDBJ whole genome shotgun (WGS) entry which is preliminary data.</text>
</comment>
<dbReference type="InterPro" id="IPR006139">
    <property type="entry name" value="D-isomer_2_OHA_DH_cat_dom"/>
</dbReference>
<proteinExistence type="inferred from homology"/>
<dbReference type="Gene3D" id="3.40.50.720">
    <property type="entry name" value="NAD(P)-binding Rossmann-like Domain"/>
    <property type="match status" value="2"/>
</dbReference>
<evidence type="ECO:0000256" key="1">
    <source>
        <dbReference type="ARBA" id="ARBA00023002"/>
    </source>
</evidence>
<gene>
    <name evidence="6" type="ORF">ACFQ2N_14570</name>
</gene>
<dbReference type="GO" id="GO:0016491">
    <property type="term" value="F:oxidoreductase activity"/>
    <property type="evidence" value="ECO:0007669"/>
    <property type="project" value="UniProtKB-KW"/>
</dbReference>
<accession>A0ABW3M1V7</accession>
<evidence type="ECO:0000313" key="6">
    <source>
        <dbReference type="EMBL" id="MFD1043574.1"/>
    </source>
</evidence>